<accession>A0A0N0BKS1</accession>
<name>A0A0N0BKS1_9HYME</name>
<dbReference type="Proteomes" id="UP000053105">
    <property type="component" value="Unassembled WGS sequence"/>
</dbReference>
<proteinExistence type="predicted"/>
<reference evidence="2 3" key="1">
    <citation type="submission" date="2015-07" db="EMBL/GenBank/DDBJ databases">
        <title>The genome of Melipona quadrifasciata.</title>
        <authorList>
            <person name="Pan H."/>
            <person name="Kapheim K."/>
        </authorList>
    </citation>
    <scope>NUCLEOTIDE SEQUENCE [LARGE SCALE GENOMIC DNA]</scope>
    <source>
        <strain evidence="2">0111107301</strain>
        <tissue evidence="2">Whole body</tissue>
    </source>
</reference>
<organism evidence="2 3">
    <name type="scientific">Melipona quadrifasciata</name>
    <dbReference type="NCBI Taxonomy" id="166423"/>
    <lineage>
        <taxon>Eukaryota</taxon>
        <taxon>Metazoa</taxon>
        <taxon>Ecdysozoa</taxon>
        <taxon>Arthropoda</taxon>
        <taxon>Hexapoda</taxon>
        <taxon>Insecta</taxon>
        <taxon>Pterygota</taxon>
        <taxon>Neoptera</taxon>
        <taxon>Endopterygota</taxon>
        <taxon>Hymenoptera</taxon>
        <taxon>Apocrita</taxon>
        <taxon>Aculeata</taxon>
        <taxon>Apoidea</taxon>
        <taxon>Anthophila</taxon>
        <taxon>Apidae</taxon>
        <taxon>Melipona</taxon>
    </lineage>
</organism>
<protein>
    <submittedName>
        <fullName evidence="2">Uncharacterized protein</fullName>
    </submittedName>
</protein>
<gene>
    <name evidence="2" type="ORF">WN51_00840</name>
</gene>
<evidence type="ECO:0000256" key="1">
    <source>
        <dbReference type="SAM" id="MobiDB-lite"/>
    </source>
</evidence>
<keyword evidence="3" id="KW-1185">Reference proteome</keyword>
<dbReference type="AlphaFoldDB" id="A0A0N0BKS1"/>
<sequence length="54" mass="5883">MESVGREGVSTMSQLASHSHPLPPPLRPLLLLATFAATIYADFVDVTMKSDARR</sequence>
<evidence type="ECO:0000313" key="2">
    <source>
        <dbReference type="EMBL" id="KOX80922.1"/>
    </source>
</evidence>
<feature type="region of interest" description="Disordered" evidence="1">
    <location>
        <begin position="1"/>
        <end position="23"/>
    </location>
</feature>
<evidence type="ECO:0000313" key="3">
    <source>
        <dbReference type="Proteomes" id="UP000053105"/>
    </source>
</evidence>
<dbReference type="EMBL" id="KQ435694">
    <property type="protein sequence ID" value="KOX80922.1"/>
    <property type="molecule type" value="Genomic_DNA"/>
</dbReference>